<name>A0A412FHM0_9FIRM</name>
<dbReference type="EMBL" id="QRUP01000031">
    <property type="protein sequence ID" value="RGR67651.1"/>
    <property type="molecule type" value="Genomic_DNA"/>
</dbReference>
<dbReference type="PROSITE" id="PS50995">
    <property type="entry name" value="HTH_MARR_2"/>
    <property type="match status" value="1"/>
</dbReference>
<evidence type="ECO:0000256" key="2">
    <source>
        <dbReference type="ARBA" id="ARBA00023125"/>
    </source>
</evidence>
<dbReference type="PANTHER" id="PTHR42756">
    <property type="entry name" value="TRANSCRIPTIONAL REGULATOR, MARR"/>
    <property type="match status" value="1"/>
</dbReference>
<keyword evidence="3" id="KW-0804">Transcription</keyword>
<feature type="domain" description="HTH marR-type" evidence="4">
    <location>
        <begin position="1"/>
        <end position="133"/>
    </location>
</feature>
<dbReference type="InterPro" id="IPR036390">
    <property type="entry name" value="WH_DNA-bd_sf"/>
</dbReference>
<dbReference type="GeneID" id="83017059"/>
<proteinExistence type="predicted"/>
<evidence type="ECO:0000259" key="4">
    <source>
        <dbReference type="PROSITE" id="PS50995"/>
    </source>
</evidence>
<evidence type="ECO:0000256" key="1">
    <source>
        <dbReference type="ARBA" id="ARBA00023015"/>
    </source>
</evidence>
<dbReference type="SMART" id="SM00347">
    <property type="entry name" value="HTH_MARR"/>
    <property type="match status" value="1"/>
</dbReference>
<dbReference type="Pfam" id="PF12802">
    <property type="entry name" value="MarR_2"/>
    <property type="match status" value="1"/>
</dbReference>
<accession>A0A412FHM0</accession>
<dbReference type="RefSeq" id="WP_117896220.1">
    <property type="nucleotide sequence ID" value="NZ_CABJCV010000031.1"/>
</dbReference>
<evidence type="ECO:0000313" key="6">
    <source>
        <dbReference type="Proteomes" id="UP000284178"/>
    </source>
</evidence>
<dbReference type="SUPFAM" id="SSF46785">
    <property type="entry name" value="Winged helix' DNA-binding domain"/>
    <property type="match status" value="1"/>
</dbReference>
<dbReference type="InterPro" id="IPR036388">
    <property type="entry name" value="WH-like_DNA-bd_sf"/>
</dbReference>
<protein>
    <submittedName>
        <fullName evidence="5">MarR family transcriptional regulator</fullName>
    </submittedName>
</protein>
<dbReference type="GO" id="GO:0003677">
    <property type="term" value="F:DNA binding"/>
    <property type="evidence" value="ECO:0007669"/>
    <property type="project" value="UniProtKB-KW"/>
</dbReference>
<evidence type="ECO:0000313" key="5">
    <source>
        <dbReference type="EMBL" id="RGR67651.1"/>
    </source>
</evidence>
<dbReference type="PRINTS" id="PR00598">
    <property type="entry name" value="HTHMARR"/>
</dbReference>
<dbReference type="InterPro" id="IPR000835">
    <property type="entry name" value="HTH_MarR-typ"/>
</dbReference>
<dbReference type="PANTHER" id="PTHR42756:SF1">
    <property type="entry name" value="TRANSCRIPTIONAL REPRESSOR OF EMRAB OPERON"/>
    <property type="match status" value="1"/>
</dbReference>
<evidence type="ECO:0000256" key="3">
    <source>
        <dbReference type="ARBA" id="ARBA00023163"/>
    </source>
</evidence>
<keyword evidence="6" id="KW-1185">Reference proteome</keyword>
<dbReference type="Proteomes" id="UP000284178">
    <property type="component" value="Unassembled WGS sequence"/>
</dbReference>
<dbReference type="Gene3D" id="1.10.10.10">
    <property type="entry name" value="Winged helix-like DNA-binding domain superfamily/Winged helix DNA-binding domain"/>
    <property type="match status" value="1"/>
</dbReference>
<organism evidence="5 6">
    <name type="scientific">Holdemania filiformis</name>
    <dbReference type="NCBI Taxonomy" id="61171"/>
    <lineage>
        <taxon>Bacteria</taxon>
        <taxon>Bacillati</taxon>
        <taxon>Bacillota</taxon>
        <taxon>Erysipelotrichia</taxon>
        <taxon>Erysipelotrichales</taxon>
        <taxon>Erysipelotrichaceae</taxon>
        <taxon>Holdemania</taxon>
    </lineage>
</organism>
<dbReference type="GO" id="GO:0003700">
    <property type="term" value="F:DNA-binding transcription factor activity"/>
    <property type="evidence" value="ECO:0007669"/>
    <property type="project" value="InterPro"/>
</dbReference>
<comment type="caution">
    <text evidence="5">The sequence shown here is derived from an EMBL/GenBank/DDBJ whole genome shotgun (WGS) entry which is preliminary data.</text>
</comment>
<dbReference type="AlphaFoldDB" id="A0A412FHM0"/>
<reference evidence="5 6" key="1">
    <citation type="submission" date="2018-08" db="EMBL/GenBank/DDBJ databases">
        <title>A genome reference for cultivated species of the human gut microbiota.</title>
        <authorList>
            <person name="Zou Y."/>
            <person name="Xue W."/>
            <person name="Luo G."/>
        </authorList>
    </citation>
    <scope>NUCLEOTIDE SEQUENCE [LARGE SCALE GENOMIC DNA]</scope>
    <source>
        <strain evidence="5 6">AF24-29</strain>
    </source>
</reference>
<gene>
    <name evidence="5" type="ORF">DWY25_16820</name>
</gene>
<keyword evidence="1" id="KW-0805">Transcription regulation</keyword>
<sequence length="156" mass="17098">MDKTARQITKIAREVSKFTTRSLKAEGIGAAELDFIHVVRKNPGITQAGVRSVLGIDKGACARRAANLEQKGYLIRTPDPEDKRARRLSATAKAEALKQSKAAIEAEAYAWLLEEFSEAESEAFAGLLNRLYLRCKTESKAGFPHLNQRVNAPAGD</sequence>
<keyword evidence="2" id="KW-0238">DNA-binding</keyword>